<protein>
    <submittedName>
        <fullName evidence="1">Uncharacterized protein</fullName>
    </submittedName>
</protein>
<evidence type="ECO:0000313" key="1">
    <source>
        <dbReference type="EMBL" id="RHN39560.1"/>
    </source>
</evidence>
<name>A0A396GEE3_MEDTR</name>
<dbReference type="Gramene" id="rna45591">
    <property type="protein sequence ID" value="RHN39560.1"/>
    <property type="gene ID" value="gene45591"/>
</dbReference>
<dbReference type="AlphaFoldDB" id="A0A396GEE3"/>
<organism evidence="1">
    <name type="scientific">Medicago truncatula</name>
    <name type="common">Barrel medic</name>
    <name type="synonym">Medicago tribuloides</name>
    <dbReference type="NCBI Taxonomy" id="3880"/>
    <lineage>
        <taxon>Eukaryota</taxon>
        <taxon>Viridiplantae</taxon>
        <taxon>Streptophyta</taxon>
        <taxon>Embryophyta</taxon>
        <taxon>Tracheophyta</taxon>
        <taxon>Spermatophyta</taxon>
        <taxon>Magnoliopsida</taxon>
        <taxon>eudicotyledons</taxon>
        <taxon>Gunneridae</taxon>
        <taxon>Pentapetalae</taxon>
        <taxon>rosids</taxon>
        <taxon>fabids</taxon>
        <taxon>Fabales</taxon>
        <taxon>Fabaceae</taxon>
        <taxon>Papilionoideae</taxon>
        <taxon>50 kb inversion clade</taxon>
        <taxon>NPAAA clade</taxon>
        <taxon>Hologalegina</taxon>
        <taxon>IRL clade</taxon>
        <taxon>Trifolieae</taxon>
        <taxon>Medicago</taxon>
    </lineage>
</organism>
<gene>
    <name evidence="1" type="ORF">MtrunA17_Chr8g0345111</name>
</gene>
<proteinExistence type="predicted"/>
<reference evidence="1" key="1">
    <citation type="journal article" date="2018" name="Nat. Plants">
        <title>Whole-genome landscape of Medicago truncatula symbiotic genes.</title>
        <authorList>
            <person name="Pecrix Y."/>
            <person name="Gamas P."/>
            <person name="Carrere S."/>
        </authorList>
    </citation>
    <scope>NUCLEOTIDE SEQUENCE</scope>
    <source>
        <tissue evidence="1">Leaves</tissue>
    </source>
</reference>
<accession>A0A396GEE3</accession>
<comment type="caution">
    <text evidence="1">The sequence shown here is derived from an EMBL/GenBank/DDBJ whole genome shotgun (WGS) entry which is preliminary data.</text>
</comment>
<sequence length="40" mass="4832">MHIVLKELFTGIQQTLSERFWVKNCKNKTSLLNHMKTTRR</sequence>
<dbReference type="EMBL" id="PSQE01000008">
    <property type="protein sequence ID" value="RHN39560.1"/>
    <property type="molecule type" value="Genomic_DNA"/>
</dbReference>
<dbReference type="Proteomes" id="UP000265566">
    <property type="component" value="Chromosome 8"/>
</dbReference>